<dbReference type="SFLD" id="SFLDS00029">
    <property type="entry name" value="Radical_SAM"/>
    <property type="match status" value="1"/>
</dbReference>
<evidence type="ECO:0000313" key="15">
    <source>
        <dbReference type="EMBL" id="SUQ15874.1"/>
    </source>
</evidence>
<evidence type="ECO:0000259" key="14">
    <source>
        <dbReference type="PROSITE" id="PS51918"/>
    </source>
</evidence>
<feature type="domain" description="Radical SAM core" evidence="14">
    <location>
        <begin position="9"/>
        <end position="233"/>
    </location>
</feature>
<keyword evidence="3 12" id="KW-0949">S-adenosyl-L-methionine</keyword>
<dbReference type="InterPro" id="IPR013483">
    <property type="entry name" value="MoaA"/>
</dbReference>
<keyword evidence="9 12" id="KW-0501">Molybdenum cofactor biosynthesis</keyword>
<dbReference type="InterPro" id="IPR010505">
    <property type="entry name" value="MoaA_twitch"/>
</dbReference>
<dbReference type="InterPro" id="IPR050105">
    <property type="entry name" value="MoCo_biosynth_MoaA/MoaC"/>
</dbReference>
<dbReference type="UniPathway" id="UPA00344"/>
<evidence type="ECO:0000256" key="3">
    <source>
        <dbReference type="ARBA" id="ARBA00022691"/>
    </source>
</evidence>
<dbReference type="GO" id="GO:0051539">
    <property type="term" value="F:4 iron, 4 sulfur cluster binding"/>
    <property type="evidence" value="ECO:0007669"/>
    <property type="project" value="UniProtKB-UniRule"/>
</dbReference>
<dbReference type="InterPro" id="IPR013785">
    <property type="entry name" value="Aldolase_TIM"/>
</dbReference>
<dbReference type="CDD" id="cd01335">
    <property type="entry name" value="Radical_SAM"/>
    <property type="match status" value="1"/>
</dbReference>
<dbReference type="HAMAP" id="MF_01225_B">
    <property type="entry name" value="MoaA_B"/>
    <property type="match status" value="1"/>
</dbReference>
<dbReference type="PROSITE" id="PS01305">
    <property type="entry name" value="MOAA_NIFB_PQQE"/>
    <property type="match status" value="1"/>
</dbReference>
<dbReference type="EMBL" id="UHJJ01000017">
    <property type="protein sequence ID" value="SUQ15874.1"/>
    <property type="molecule type" value="Genomic_DNA"/>
</dbReference>
<reference evidence="16" key="1">
    <citation type="submission" date="2017-07" db="EMBL/GenBank/DDBJ databases">
        <authorList>
            <person name="Varghese N."/>
            <person name="Submissions S."/>
        </authorList>
    </citation>
    <scope>NUCLEOTIDE SEQUENCE [LARGE SCALE GENOMIC DNA]</scope>
    <source>
        <strain evidence="16">NLAE-zl-C134</strain>
    </source>
</reference>
<feature type="compositionally biased region" description="Polar residues" evidence="13">
    <location>
        <begin position="326"/>
        <end position="336"/>
    </location>
</feature>
<feature type="binding site" evidence="12">
    <location>
        <position position="194"/>
    </location>
    <ligand>
        <name>S-adenosyl-L-methionine</name>
        <dbReference type="ChEBI" id="CHEBI:59789"/>
    </ligand>
</feature>
<dbReference type="GO" id="GO:0061798">
    <property type="term" value="F:GTP 3',8'-cyclase activity"/>
    <property type="evidence" value="ECO:0007669"/>
    <property type="project" value="UniProtKB-UniRule"/>
</dbReference>
<keyword evidence="7 12" id="KW-0411">Iron-sulfur</keyword>
<feature type="binding site" evidence="12">
    <location>
        <position position="31"/>
    </location>
    <ligand>
        <name>S-adenosyl-L-methionine</name>
        <dbReference type="ChEBI" id="CHEBI:59789"/>
    </ligand>
</feature>
<protein>
    <recommendedName>
        <fullName evidence="1 12">GTP 3',8-cyclase</fullName>
        <ecNumber evidence="1 12">4.1.99.22</ecNumber>
    </recommendedName>
    <alternativeName>
        <fullName evidence="12">Molybdenum cofactor biosynthesis protein A</fullName>
    </alternativeName>
</protein>
<name>A0A315ZQ32_9FIRM</name>
<dbReference type="GO" id="GO:0005525">
    <property type="term" value="F:GTP binding"/>
    <property type="evidence" value="ECO:0007669"/>
    <property type="project" value="UniProtKB-UniRule"/>
</dbReference>
<feature type="binding site" evidence="12">
    <location>
        <position position="29"/>
    </location>
    <ligand>
        <name>[4Fe-4S] cluster</name>
        <dbReference type="ChEBI" id="CHEBI:49883"/>
        <label>1</label>
        <note>4Fe-4S-S-AdoMet</note>
    </ligand>
</feature>
<keyword evidence="8 12" id="KW-0342">GTP-binding</keyword>
<feature type="binding site" evidence="12">
    <location>
        <position position="123"/>
    </location>
    <ligand>
        <name>S-adenosyl-L-methionine</name>
        <dbReference type="ChEBI" id="CHEBI:59789"/>
    </ligand>
</feature>
<evidence type="ECO:0000256" key="10">
    <source>
        <dbReference type="ARBA" id="ARBA00023239"/>
    </source>
</evidence>
<comment type="function">
    <text evidence="12">Catalyzes the cyclization of GTP to (8S)-3',8-cyclo-7,8-dihydroguanosine 5'-triphosphate.</text>
</comment>
<dbReference type="InterPro" id="IPR040064">
    <property type="entry name" value="MoaA-like"/>
</dbReference>
<evidence type="ECO:0000256" key="13">
    <source>
        <dbReference type="SAM" id="MobiDB-lite"/>
    </source>
</evidence>
<dbReference type="PROSITE" id="PS51918">
    <property type="entry name" value="RADICAL_SAM"/>
    <property type="match status" value="1"/>
</dbReference>
<evidence type="ECO:0000256" key="12">
    <source>
        <dbReference type="HAMAP-Rule" id="MF_01225"/>
    </source>
</evidence>
<keyword evidence="5 12" id="KW-0547">Nucleotide-binding</keyword>
<evidence type="ECO:0000256" key="4">
    <source>
        <dbReference type="ARBA" id="ARBA00022723"/>
    </source>
</evidence>
<feature type="binding site" evidence="12">
    <location>
        <position position="259"/>
    </location>
    <ligand>
        <name>[4Fe-4S] cluster</name>
        <dbReference type="ChEBI" id="CHEBI:49883"/>
        <label>2</label>
        <note>4Fe-4S-substrate</note>
    </ligand>
</feature>
<dbReference type="AlphaFoldDB" id="A0A315ZQ32"/>
<comment type="pathway">
    <text evidence="12">Cofactor biosynthesis; molybdopterin biosynthesis.</text>
</comment>
<dbReference type="Pfam" id="PF04055">
    <property type="entry name" value="Radical_SAM"/>
    <property type="match status" value="1"/>
</dbReference>
<dbReference type="GO" id="GO:0006777">
    <property type="term" value="P:Mo-molybdopterin cofactor biosynthetic process"/>
    <property type="evidence" value="ECO:0007669"/>
    <property type="project" value="UniProtKB-UniRule"/>
</dbReference>
<dbReference type="SFLD" id="SFLDG01386">
    <property type="entry name" value="main_SPASM_domain-containing"/>
    <property type="match status" value="1"/>
</dbReference>
<evidence type="ECO:0000256" key="9">
    <source>
        <dbReference type="ARBA" id="ARBA00023150"/>
    </source>
</evidence>
<dbReference type="Pfam" id="PF06463">
    <property type="entry name" value="Mob_synth_C"/>
    <property type="match status" value="1"/>
</dbReference>
<dbReference type="InterPro" id="IPR006638">
    <property type="entry name" value="Elp3/MiaA/NifB-like_rSAM"/>
</dbReference>
<comment type="catalytic activity">
    <reaction evidence="11 12">
        <text>GTP + AH2 + S-adenosyl-L-methionine = (8S)-3',8-cyclo-7,8-dihydroguanosine 5'-triphosphate + 5'-deoxyadenosine + L-methionine + A + H(+)</text>
        <dbReference type="Rhea" id="RHEA:49576"/>
        <dbReference type="ChEBI" id="CHEBI:13193"/>
        <dbReference type="ChEBI" id="CHEBI:15378"/>
        <dbReference type="ChEBI" id="CHEBI:17319"/>
        <dbReference type="ChEBI" id="CHEBI:17499"/>
        <dbReference type="ChEBI" id="CHEBI:37565"/>
        <dbReference type="ChEBI" id="CHEBI:57844"/>
        <dbReference type="ChEBI" id="CHEBI:59789"/>
        <dbReference type="ChEBI" id="CHEBI:131766"/>
        <dbReference type="EC" id="4.1.99.22"/>
    </reaction>
</comment>
<keyword evidence="16" id="KW-1185">Reference proteome</keyword>
<evidence type="ECO:0000256" key="6">
    <source>
        <dbReference type="ARBA" id="ARBA00023004"/>
    </source>
</evidence>
<feature type="region of interest" description="Disordered" evidence="13">
    <location>
        <begin position="314"/>
        <end position="336"/>
    </location>
</feature>
<dbReference type="NCBIfam" id="TIGR02666">
    <property type="entry name" value="moaA"/>
    <property type="match status" value="1"/>
</dbReference>
<keyword evidence="6 12" id="KW-0408">Iron</keyword>
<comment type="cofactor">
    <cofactor evidence="12">
        <name>[4Fe-4S] cluster</name>
        <dbReference type="ChEBI" id="CHEBI:49883"/>
    </cofactor>
    <text evidence="12">Binds 2 [4Fe-4S] clusters. Binds 1 [4Fe-4S] cluster coordinated with 3 cysteines and an exchangeable S-adenosyl-L-methionine and 1 [4Fe-4S] cluster coordinated with 3 cysteines and the GTP-derived substrate.</text>
</comment>
<dbReference type="InterPro" id="IPR058240">
    <property type="entry name" value="rSAM_sf"/>
</dbReference>
<dbReference type="SUPFAM" id="SSF102114">
    <property type="entry name" value="Radical SAM enzymes"/>
    <property type="match status" value="1"/>
</dbReference>
<dbReference type="GO" id="GO:1904047">
    <property type="term" value="F:S-adenosyl-L-methionine binding"/>
    <property type="evidence" value="ECO:0007669"/>
    <property type="project" value="UniProtKB-UniRule"/>
</dbReference>
<accession>A0A315ZQ32</accession>
<dbReference type="SFLD" id="SFLDG01067">
    <property type="entry name" value="SPASM/twitch_domain_containing"/>
    <property type="match status" value="1"/>
</dbReference>
<keyword evidence="2 12" id="KW-0004">4Fe-4S</keyword>
<comment type="similarity">
    <text evidence="12">Belongs to the radical SAM superfamily. MoaA family.</text>
</comment>
<dbReference type="PANTHER" id="PTHR22960">
    <property type="entry name" value="MOLYBDOPTERIN COFACTOR SYNTHESIS PROTEIN A"/>
    <property type="match status" value="1"/>
</dbReference>
<gene>
    <name evidence="12" type="primary">moaA</name>
    <name evidence="15" type="ORF">SAMN05216529_11751</name>
</gene>
<dbReference type="Proteomes" id="UP000254051">
    <property type="component" value="Unassembled WGS sequence"/>
</dbReference>
<dbReference type="GO" id="GO:0061799">
    <property type="term" value="F:cyclic pyranopterin monophosphate synthase activity"/>
    <property type="evidence" value="ECO:0007669"/>
    <property type="project" value="TreeGrafter"/>
</dbReference>
<feature type="binding site" evidence="12">
    <location>
        <position position="32"/>
    </location>
    <ligand>
        <name>[4Fe-4S] cluster</name>
        <dbReference type="ChEBI" id="CHEBI:49883"/>
        <label>1</label>
        <note>4Fe-4S-S-AdoMet</note>
    </ligand>
</feature>
<feature type="binding site" evidence="12">
    <location>
        <position position="72"/>
    </location>
    <ligand>
        <name>S-adenosyl-L-methionine</name>
        <dbReference type="ChEBI" id="CHEBI:59789"/>
    </ligand>
</feature>
<evidence type="ECO:0000256" key="2">
    <source>
        <dbReference type="ARBA" id="ARBA00022485"/>
    </source>
</evidence>
<feature type="binding site" evidence="12">
    <location>
        <position position="99"/>
    </location>
    <ligand>
        <name>GTP</name>
        <dbReference type="ChEBI" id="CHEBI:37565"/>
    </ligand>
</feature>
<feature type="binding site" evidence="12">
    <location>
        <position position="160"/>
    </location>
    <ligand>
        <name>GTP</name>
        <dbReference type="ChEBI" id="CHEBI:37565"/>
    </ligand>
</feature>
<dbReference type="Gene3D" id="3.20.20.70">
    <property type="entry name" value="Aldolase class I"/>
    <property type="match status" value="1"/>
</dbReference>
<evidence type="ECO:0000256" key="7">
    <source>
        <dbReference type="ARBA" id="ARBA00023014"/>
    </source>
</evidence>
<feature type="binding site" evidence="12">
    <location>
        <position position="273"/>
    </location>
    <ligand>
        <name>[4Fe-4S] cluster</name>
        <dbReference type="ChEBI" id="CHEBI:49883"/>
        <label>2</label>
        <note>4Fe-4S-substrate</note>
    </ligand>
</feature>
<dbReference type="EC" id="4.1.99.22" evidence="1 12"/>
<feature type="binding site" evidence="12">
    <location>
        <position position="256"/>
    </location>
    <ligand>
        <name>[4Fe-4S] cluster</name>
        <dbReference type="ChEBI" id="CHEBI:49883"/>
        <label>2</label>
        <note>4Fe-4S-substrate</note>
    </ligand>
</feature>
<keyword evidence="4 12" id="KW-0479">Metal-binding</keyword>
<keyword evidence="10 12" id="KW-0456">Lyase</keyword>
<feature type="binding site" evidence="12">
    <location>
        <position position="18"/>
    </location>
    <ligand>
        <name>GTP</name>
        <dbReference type="ChEBI" id="CHEBI:37565"/>
    </ligand>
</feature>
<dbReference type="InterPro" id="IPR000385">
    <property type="entry name" value="MoaA_NifB_PqqE_Fe-S-bd_CS"/>
</dbReference>
<dbReference type="SFLD" id="SFLDG01383">
    <property type="entry name" value="cyclic_pyranopterin_phosphate"/>
    <property type="match status" value="1"/>
</dbReference>
<proteinExistence type="inferred from homology"/>
<evidence type="ECO:0000256" key="11">
    <source>
        <dbReference type="ARBA" id="ARBA00048697"/>
    </source>
</evidence>
<dbReference type="GO" id="GO:0046872">
    <property type="term" value="F:metal ion binding"/>
    <property type="evidence" value="ECO:0007669"/>
    <property type="project" value="UniProtKB-KW"/>
</dbReference>
<evidence type="ECO:0000256" key="1">
    <source>
        <dbReference type="ARBA" id="ARBA00012167"/>
    </source>
</evidence>
<dbReference type="InterPro" id="IPR007197">
    <property type="entry name" value="rSAM"/>
</dbReference>
<dbReference type="PANTHER" id="PTHR22960:SF0">
    <property type="entry name" value="MOLYBDENUM COFACTOR BIOSYNTHESIS PROTEIN 1"/>
    <property type="match status" value="1"/>
</dbReference>
<comment type="caution">
    <text evidence="12">Lacks conserved residue(s) required for the propagation of feature annotation.</text>
</comment>
<feature type="binding site" evidence="12">
    <location>
        <begin position="261"/>
        <end position="263"/>
    </location>
    <ligand>
        <name>GTP</name>
        <dbReference type="ChEBI" id="CHEBI:37565"/>
    </ligand>
</feature>
<evidence type="ECO:0000313" key="16">
    <source>
        <dbReference type="Proteomes" id="UP000254051"/>
    </source>
</evidence>
<dbReference type="CDD" id="cd21117">
    <property type="entry name" value="Twitch_MoaA"/>
    <property type="match status" value="1"/>
</dbReference>
<evidence type="ECO:0000256" key="5">
    <source>
        <dbReference type="ARBA" id="ARBA00022741"/>
    </source>
</evidence>
<sequence length="336" mass="37369">MKGRIMIDQYDRKIEYLRVSVTDRCNLRCVYCMPETGIEQVAHSQILTYDEIVRICRICAEEGISKIKLTGGEPLVRKRISELLGSLKKIPGIEEVTLTTNGILLADQLESLVKAGLDAVNISLDTLNPRQYEKLTRRDELEKALAGLEAALQYPGLRVKVNCVILQGINDGQWVPLAELAASKPVDVRFIEMMPIGLGKSYLGSSQEAVLERLEEVYGAPELLSGRFGNGPAAYMSFSGFCGKIGFISAVSHQFCGDCNRVRLTAEGFLKACLQYSAGEDLKKLMRDGAGDKELKKRIKKVIFEKPRCHQFSDVEDTEEKEGNNLERQQMSKIGG</sequence>
<organism evidence="15 16">
    <name type="scientific">Faecalicatena contorta</name>
    <dbReference type="NCBI Taxonomy" id="39482"/>
    <lineage>
        <taxon>Bacteria</taxon>
        <taxon>Bacillati</taxon>
        <taxon>Bacillota</taxon>
        <taxon>Clostridia</taxon>
        <taxon>Lachnospirales</taxon>
        <taxon>Lachnospiraceae</taxon>
        <taxon>Faecalicatena</taxon>
    </lineage>
</organism>
<dbReference type="SMART" id="SM00729">
    <property type="entry name" value="Elp3"/>
    <property type="match status" value="1"/>
</dbReference>
<feature type="binding site" evidence="12">
    <location>
        <position position="25"/>
    </location>
    <ligand>
        <name>[4Fe-4S] cluster</name>
        <dbReference type="ChEBI" id="CHEBI:49883"/>
        <label>1</label>
        <note>4Fe-4S-S-AdoMet</note>
    </ligand>
</feature>
<evidence type="ECO:0000256" key="8">
    <source>
        <dbReference type="ARBA" id="ARBA00023134"/>
    </source>
</evidence>
<comment type="subunit">
    <text evidence="12">Monomer and homodimer.</text>
</comment>